<dbReference type="Proteomes" id="UP000887159">
    <property type="component" value="Unassembled WGS sequence"/>
</dbReference>
<dbReference type="AlphaFoldDB" id="A0A8X6VQW3"/>
<evidence type="ECO:0000256" key="1">
    <source>
        <dbReference type="SAM" id="MobiDB-lite"/>
    </source>
</evidence>
<dbReference type="EMBL" id="BMAU01021349">
    <property type="protein sequence ID" value="GFY18473.1"/>
    <property type="molecule type" value="Genomic_DNA"/>
</dbReference>
<organism evidence="2 3">
    <name type="scientific">Trichonephila clavipes</name>
    <name type="common">Golden silk orbweaver</name>
    <name type="synonym">Nephila clavipes</name>
    <dbReference type="NCBI Taxonomy" id="2585209"/>
    <lineage>
        <taxon>Eukaryota</taxon>
        <taxon>Metazoa</taxon>
        <taxon>Ecdysozoa</taxon>
        <taxon>Arthropoda</taxon>
        <taxon>Chelicerata</taxon>
        <taxon>Arachnida</taxon>
        <taxon>Araneae</taxon>
        <taxon>Araneomorphae</taxon>
        <taxon>Entelegynae</taxon>
        <taxon>Araneoidea</taxon>
        <taxon>Nephilidae</taxon>
        <taxon>Trichonephila</taxon>
    </lineage>
</organism>
<keyword evidence="3" id="KW-1185">Reference proteome</keyword>
<reference evidence="2" key="1">
    <citation type="submission" date="2020-08" db="EMBL/GenBank/DDBJ databases">
        <title>Multicomponent nature underlies the extraordinary mechanical properties of spider dragline silk.</title>
        <authorList>
            <person name="Kono N."/>
            <person name="Nakamura H."/>
            <person name="Mori M."/>
            <person name="Yoshida Y."/>
            <person name="Ohtoshi R."/>
            <person name="Malay A.D."/>
            <person name="Moran D.A.P."/>
            <person name="Tomita M."/>
            <person name="Numata K."/>
            <person name="Arakawa K."/>
        </authorList>
    </citation>
    <scope>NUCLEOTIDE SEQUENCE</scope>
</reference>
<feature type="region of interest" description="Disordered" evidence="1">
    <location>
        <begin position="1"/>
        <end position="47"/>
    </location>
</feature>
<evidence type="ECO:0000313" key="3">
    <source>
        <dbReference type="Proteomes" id="UP000887159"/>
    </source>
</evidence>
<accession>A0A8X6VQW3</accession>
<name>A0A8X6VQW3_TRICX</name>
<proteinExistence type="predicted"/>
<comment type="caution">
    <text evidence="2">The sequence shown here is derived from an EMBL/GenBank/DDBJ whole genome shotgun (WGS) entry which is preliminary data.</text>
</comment>
<protein>
    <submittedName>
        <fullName evidence="2">Uncharacterized protein</fullName>
    </submittedName>
</protein>
<evidence type="ECO:0000313" key="2">
    <source>
        <dbReference type="EMBL" id="GFY18473.1"/>
    </source>
</evidence>
<gene>
    <name evidence="2" type="ORF">TNCV_2397011</name>
</gene>
<sequence length="129" mass="14718">MTEILDLTPAMDLDTELTNGMDNNDDRHPMENEPPLPQDDSRPGTPHLTNCEQMKILARNIKYYTITIENIKANMRSLKLHGLNDEDCHIMKEHLQRLDNYTALNALTVSEFSLFPAVITPLVQNTTLL</sequence>